<keyword evidence="3" id="KW-1185">Reference proteome</keyword>
<dbReference type="Proteomes" id="UP001370490">
    <property type="component" value="Unassembled WGS sequence"/>
</dbReference>
<gene>
    <name evidence="2" type="ORF">RJ641_018828</name>
</gene>
<dbReference type="EMBL" id="JBAMMX010000024">
    <property type="protein sequence ID" value="KAK6915967.1"/>
    <property type="molecule type" value="Genomic_DNA"/>
</dbReference>
<keyword evidence="1" id="KW-0472">Membrane</keyword>
<keyword evidence="1" id="KW-0812">Transmembrane</keyword>
<evidence type="ECO:0000313" key="3">
    <source>
        <dbReference type="Proteomes" id="UP001370490"/>
    </source>
</evidence>
<accession>A0AAN8USM4</accession>
<name>A0AAN8USM4_9MAGN</name>
<proteinExistence type="predicted"/>
<keyword evidence="1" id="KW-1133">Transmembrane helix</keyword>
<dbReference type="AlphaFoldDB" id="A0AAN8USM4"/>
<organism evidence="2 3">
    <name type="scientific">Dillenia turbinata</name>
    <dbReference type="NCBI Taxonomy" id="194707"/>
    <lineage>
        <taxon>Eukaryota</taxon>
        <taxon>Viridiplantae</taxon>
        <taxon>Streptophyta</taxon>
        <taxon>Embryophyta</taxon>
        <taxon>Tracheophyta</taxon>
        <taxon>Spermatophyta</taxon>
        <taxon>Magnoliopsida</taxon>
        <taxon>eudicotyledons</taxon>
        <taxon>Gunneridae</taxon>
        <taxon>Pentapetalae</taxon>
        <taxon>Dilleniales</taxon>
        <taxon>Dilleniaceae</taxon>
        <taxon>Dillenia</taxon>
    </lineage>
</organism>
<evidence type="ECO:0000256" key="1">
    <source>
        <dbReference type="SAM" id="Phobius"/>
    </source>
</evidence>
<reference evidence="2 3" key="1">
    <citation type="submission" date="2023-12" db="EMBL/GenBank/DDBJ databases">
        <title>A high-quality genome assembly for Dillenia turbinata (Dilleniales).</title>
        <authorList>
            <person name="Chanderbali A."/>
        </authorList>
    </citation>
    <scope>NUCLEOTIDE SEQUENCE [LARGE SCALE GENOMIC DNA]</scope>
    <source>
        <strain evidence="2">LSX21</strain>
        <tissue evidence="2">Leaf</tissue>
    </source>
</reference>
<protein>
    <submittedName>
        <fullName evidence="2">Uncharacterized protein</fullName>
    </submittedName>
</protein>
<comment type="caution">
    <text evidence="2">The sequence shown here is derived from an EMBL/GenBank/DDBJ whole genome shotgun (WGS) entry which is preliminary data.</text>
</comment>
<sequence>MAIVIFITVQFFHTQSRRSMLVGILCCIFGIIMYGSPLTIMGRIVLHVTYCKATPREDGNRA</sequence>
<evidence type="ECO:0000313" key="2">
    <source>
        <dbReference type="EMBL" id="KAK6915967.1"/>
    </source>
</evidence>
<feature type="transmembrane region" description="Helical" evidence="1">
    <location>
        <begin position="20"/>
        <end position="46"/>
    </location>
</feature>